<dbReference type="PROSITE" id="PS51686">
    <property type="entry name" value="SAM_MT_RSMB_NOP"/>
    <property type="match status" value="1"/>
</dbReference>
<evidence type="ECO:0000259" key="7">
    <source>
        <dbReference type="PROSITE" id="PS51686"/>
    </source>
</evidence>
<evidence type="ECO:0000256" key="2">
    <source>
        <dbReference type="ARBA" id="ARBA00022679"/>
    </source>
</evidence>
<dbReference type="InterPro" id="IPR029063">
    <property type="entry name" value="SAM-dependent_MTases_sf"/>
</dbReference>
<protein>
    <recommendedName>
        <fullName evidence="7">SAM-dependent MTase RsmB/NOP-type domain-containing protein</fullName>
    </recommendedName>
</protein>
<feature type="active site" description="Nucleophile" evidence="5">
    <location>
        <position position="315"/>
    </location>
</feature>
<keyword evidence="2 5" id="KW-0808">Transferase</keyword>
<dbReference type="Pfam" id="PF01189">
    <property type="entry name" value="Methyltr_RsmB-F"/>
    <property type="match status" value="1"/>
</dbReference>
<keyword evidence="3 5" id="KW-0949">S-adenosyl-L-methionine</keyword>
<dbReference type="AlphaFoldDB" id="A0A7S1ZCS1"/>
<dbReference type="EMBL" id="HBGN01021443">
    <property type="protein sequence ID" value="CAD9335213.1"/>
    <property type="molecule type" value="Transcribed_RNA"/>
</dbReference>
<dbReference type="PRINTS" id="PR02008">
    <property type="entry name" value="RCMTFAMILY"/>
</dbReference>
<dbReference type="InterPro" id="IPR049560">
    <property type="entry name" value="MeTrfase_RsmB-F_NOP2_cat"/>
</dbReference>
<dbReference type="GO" id="GO:0001510">
    <property type="term" value="P:RNA methylation"/>
    <property type="evidence" value="ECO:0007669"/>
    <property type="project" value="InterPro"/>
</dbReference>
<feature type="binding site" evidence="5">
    <location>
        <position position="228"/>
    </location>
    <ligand>
        <name>S-adenosyl-L-methionine</name>
        <dbReference type="ChEBI" id="CHEBI:59789"/>
    </ligand>
</feature>
<dbReference type="GO" id="GO:0008173">
    <property type="term" value="F:RNA methyltransferase activity"/>
    <property type="evidence" value="ECO:0007669"/>
    <property type="project" value="InterPro"/>
</dbReference>
<dbReference type="InterPro" id="IPR001678">
    <property type="entry name" value="MeTrfase_RsmB-F_NOP2_dom"/>
</dbReference>
<feature type="compositionally biased region" description="Polar residues" evidence="6">
    <location>
        <begin position="28"/>
        <end position="46"/>
    </location>
</feature>
<evidence type="ECO:0000256" key="4">
    <source>
        <dbReference type="ARBA" id="ARBA00022884"/>
    </source>
</evidence>
<organism evidence="8">
    <name type="scientific">Ditylum brightwellii</name>
    <dbReference type="NCBI Taxonomy" id="49249"/>
    <lineage>
        <taxon>Eukaryota</taxon>
        <taxon>Sar</taxon>
        <taxon>Stramenopiles</taxon>
        <taxon>Ochrophyta</taxon>
        <taxon>Bacillariophyta</taxon>
        <taxon>Mediophyceae</taxon>
        <taxon>Lithodesmiophycidae</taxon>
        <taxon>Lithodesmiales</taxon>
        <taxon>Lithodesmiaceae</taxon>
        <taxon>Ditylum</taxon>
    </lineage>
</organism>
<evidence type="ECO:0000313" key="8">
    <source>
        <dbReference type="EMBL" id="CAD9335213.1"/>
    </source>
</evidence>
<dbReference type="GO" id="GO:0003723">
    <property type="term" value="F:RNA binding"/>
    <property type="evidence" value="ECO:0007669"/>
    <property type="project" value="UniProtKB-UniRule"/>
</dbReference>
<feature type="region of interest" description="Disordered" evidence="6">
    <location>
        <begin position="24"/>
        <end position="49"/>
    </location>
</feature>
<dbReference type="PANTHER" id="PTHR22807:SF16">
    <property type="entry name" value="SAM-DEPENDENT MTASE RSMB_NOP-TYPE DOMAIN-CONTAINING PROTEIN"/>
    <property type="match status" value="1"/>
</dbReference>
<feature type="domain" description="SAM-dependent MTase RsmB/NOP-type" evidence="7">
    <location>
        <begin position="222"/>
        <end position="415"/>
    </location>
</feature>
<reference evidence="8" key="1">
    <citation type="submission" date="2021-01" db="EMBL/GenBank/DDBJ databases">
        <authorList>
            <person name="Corre E."/>
            <person name="Pelletier E."/>
            <person name="Niang G."/>
            <person name="Scheremetjew M."/>
            <person name="Finn R."/>
            <person name="Kale V."/>
            <person name="Holt S."/>
            <person name="Cochrane G."/>
            <person name="Meng A."/>
            <person name="Brown T."/>
            <person name="Cohen L."/>
        </authorList>
    </citation>
    <scope>NUCLEOTIDE SEQUENCE</scope>
    <source>
        <strain evidence="8">Pop2</strain>
    </source>
</reference>
<evidence type="ECO:0000256" key="3">
    <source>
        <dbReference type="ARBA" id="ARBA00022691"/>
    </source>
</evidence>
<dbReference type="Gene3D" id="3.40.50.150">
    <property type="entry name" value="Vaccinia Virus protein VP39"/>
    <property type="match status" value="1"/>
</dbReference>
<evidence type="ECO:0000256" key="5">
    <source>
        <dbReference type="PROSITE-ProRule" id="PRU01023"/>
    </source>
</evidence>
<keyword evidence="1 5" id="KW-0489">Methyltransferase</keyword>
<sequence>MDVSSGAAVAALLWDVCDTKQNERNKTDTPQITSIDYTESQQQKHPTTTKRDTIRVLDLCCSPGLKLCTIADMFTSSFSSNATVVGVDISTHRMALCKNIVKKYHIDPSTSGHAAAVTGGEMTSSKRVDIRLYETDGTAFGRTTNRAESWEDQGLIFDSTVAHEQIATAGKRKRMNKSAKSRERKRLKERSFLDYSASLPQNKESLNASTVDENALLTMKQFDKVLVDAECSTDGAIKHLQKKQSCNYKSSNLPNKMQEEALTTENSSPKTQTMIENTILSSQPKLTNLVKLQQSLLLNGFHLLKPGGTLIYSTCSLCSEQNEGVISWLLHQEGDAFVIPVSFTKATSLLLGEKRASKDLITEGSICGTVRFCPSLELSLSVATEETNAVSSDIGSIKKEALFGGGFFLAKIGKKCKK</sequence>
<accession>A0A7S1ZCS1</accession>
<evidence type="ECO:0000256" key="1">
    <source>
        <dbReference type="ARBA" id="ARBA00022603"/>
    </source>
</evidence>
<dbReference type="SUPFAM" id="SSF53335">
    <property type="entry name" value="S-adenosyl-L-methionine-dependent methyltransferases"/>
    <property type="match status" value="1"/>
</dbReference>
<gene>
    <name evidence="8" type="ORF">DBRI1063_LOCUS13682</name>
</gene>
<proteinExistence type="inferred from homology"/>
<dbReference type="InterPro" id="IPR023267">
    <property type="entry name" value="RCMT"/>
</dbReference>
<comment type="similarity">
    <text evidence="5">Belongs to the class I-like SAM-binding methyltransferase superfamily. RsmB/NOP family.</text>
</comment>
<comment type="caution">
    <text evidence="5">Lacks conserved residue(s) required for the propagation of feature annotation.</text>
</comment>
<name>A0A7S1ZCS1_9STRA</name>
<keyword evidence="4 5" id="KW-0694">RNA-binding</keyword>
<evidence type="ECO:0000256" key="6">
    <source>
        <dbReference type="SAM" id="MobiDB-lite"/>
    </source>
</evidence>
<dbReference type="PANTHER" id="PTHR22807">
    <property type="entry name" value="NOP2 YEAST -RELATED NOL1/NOP2/FMU SUN DOMAIN-CONTAINING"/>
    <property type="match status" value="1"/>
</dbReference>